<dbReference type="GO" id="GO:1901605">
    <property type="term" value="P:alpha-amino acid metabolic process"/>
    <property type="evidence" value="ECO:0007669"/>
    <property type="project" value="TreeGrafter"/>
</dbReference>
<dbReference type="AlphaFoldDB" id="A0A1X7L3W5"/>
<dbReference type="EMBL" id="FXBB01000046">
    <property type="protein sequence ID" value="SMG48561.1"/>
    <property type="molecule type" value="Genomic_DNA"/>
</dbReference>
<dbReference type="RefSeq" id="WP_085545576.1">
    <property type="nucleotide sequence ID" value="NZ_FXBB01000046.1"/>
</dbReference>
<keyword evidence="5" id="KW-0808">Transferase</keyword>
<reference evidence="9" key="1">
    <citation type="submission" date="2017-04" db="EMBL/GenBank/DDBJ databases">
        <authorList>
            <person name="Varghese N."/>
            <person name="Submissions S."/>
        </authorList>
    </citation>
    <scope>NUCLEOTIDE SEQUENCE [LARGE SCALE GENOMIC DNA]</scope>
    <source>
        <strain evidence="9">USBA 82</strain>
    </source>
</reference>
<dbReference type="SUPFAM" id="SSF53383">
    <property type="entry name" value="PLP-dependent transferases"/>
    <property type="match status" value="1"/>
</dbReference>
<feature type="domain" description="Aminotransferase class I/classII large" evidence="7">
    <location>
        <begin position="59"/>
        <end position="393"/>
    </location>
</feature>
<evidence type="ECO:0000256" key="2">
    <source>
        <dbReference type="ARBA" id="ARBA00007441"/>
    </source>
</evidence>
<evidence type="ECO:0000256" key="5">
    <source>
        <dbReference type="ARBA" id="ARBA00022679"/>
    </source>
</evidence>
<dbReference type="InterPro" id="IPR050859">
    <property type="entry name" value="Class-I_PLP-dep_aminotransf"/>
</dbReference>
<dbReference type="Gene3D" id="3.40.640.10">
    <property type="entry name" value="Type I PLP-dependent aspartate aminotransferase-like (Major domain)"/>
    <property type="match status" value="1"/>
</dbReference>
<dbReference type="STRING" id="561720.SAMN06275492_1465"/>
<gene>
    <name evidence="8" type="ORF">SAMN06275492_1465</name>
</gene>
<dbReference type="Proteomes" id="UP000193355">
    <property type="component" value="Unassembled WGS sequence"/>
</dbReference>
<comment type="cofactor">
    <cofactor evidence="1">
        <name>pyridoxal 5'-phosphate</name>
        <dbReference type="ChEBI" id="CHEBI:597326"/>
    </cofactor>
</comment>
<dbReference type="InterPro" id="IPR015424">
    <property type="entry name" value="PyrdxlP-dep_Trfase"/>
</dbReference>
<evidence type="ECO:0000259" key="7">
    <source>
        <dbReference type="Pfam" id="PF00155"/>
    </source>
</evidence>
<dbReference type="InterPro" id="IPR004839">
    <property type="entry name" value="Aminotransferase_I/II_large"/>
</dbReference>
<organism evidence="8 9">
    <name type="scientific">Dethiosulfovibrio salsuginis</name>
    <dbReference type="NCBI Taxonomy" id="561720"/>
    <lineage>
        <taxon>Bacteria</taxon>
        <taxon>Thermotogati</taxon>
        <taxon>Synergistota</taxon>
        <taxon>Synergistia</taxon>
        <taxon>Synergistales</taxon>
        <taxon>Dethiosulfovibrionaceae</taxon>
        <taxon>Dethiosulfovibrio</taxon>
    </lineage>
</organism>
<comment type="similarity">
    <text evidence="2">Belongs to the class-I pyridoxal-phosphate-dependent aminotransferase family.</text>
</comment>
<dbReference type="InterPro" id="IPR015421">
    <property type="entry name" value="PyrdxlP-dep_Trfase_major"/>
</dbReference>
<evidence type="ECO:0000313" key="9">
    <source>
        <dbReference type="Proteomes" id="UP000193355"/>
    </source>
</evidence>
<dbReference type="GO" id="GO:0030170">
    <property type="term" value="F:pyridoxal phosphate binding"/>
    <property type="evidence" value="ECO:0007669"/>
    <property type="project" value="InterPro"/>
</dbReference>
<protein>
    <submittedName>
        <fullName evidence="8">2-aminoadipate transaminase</fullName>
    </submittedName>
</protein>
<sequence>MSDIVKSLLSTAAGRIKPSPIREMFHLIRKPGMISFAGGMPDPDIFPVEQFHLGADILLEEGRDVLQYGVTEGYAPLKDFLSRWTAPKMGKEPSMDEILITSGSSQVADLMTRALLDPGDWIVCEETSFLGNTINMYNQGANFLTIPCDKDGMIVEQLPEKLSQAKSEGKKVKFIYTIPNFHNPLGCTMSLERRQALVKIAQEEGVMILEDDPYGCVRFEGEDLPTLYSLDDLGVVMYAGSFSKILAPGTRVGWAIGPKDLIRTMTVFKQGVDTCTSVVAQALVYKYCQSGNLDAFLPKIVDHYRRKRDAMEDAFKKYLPLEEVEYVTPHGGFFYWVTTPNILAEELFKRALEKKVAFVCGAPFFPNGGGEHSFRMCFTFASPEDTDRGIKALGETMREILGESKG</sequence>
<dbReference type="FunFam" id="3.40.640.10:FF:000053">
    <property type="entry name" value="Aminotransferase, class I"/>
    <property type="match status" value="1"/>
</dbReference>
<dbReference type="PANTHER" id="PTHR42790">
    <property type="entry name" value="AMINOTRANSFERASE"/>
    <property type="match status" value="1"/>
</dbReference>
<comment type="subunit">
    <text evidence="3">Homodimer.</text>
</comment>
<keyword evidence="4" id="KW-0032">Aminotransferase</keyword>
<evidence type="ECO:0000256" key="3">
    <source>
        <dbReference type="ARBA" id="ARBA00011738"/>
    </source>
</evidence>
<dbReference type="PANTHER" id="PTHR42790:SF19">
    <property type="entry name" value="KYNURENINE_ALPHA-AMINOADIPATE AMINOTRANSFERASE, MITOCHONDRIAL"/>
    <property type="match status" value="1"/>
</dbReference>
<accession>A0A1X7L3W5</accession>
<keyword evidence="6" id="KW-0663">Pyridoxal phosphate</keyword>
<evidence type="ECO:0000256" key="6">
    <source>
        <dbReference type="ARBA" id="ARBA00022898"/>
    </source>
</evidence>
<dbReference type="Pfam" id="PF00155">
    <property type="entry name" value="Aminotran_1_2"/>
    <property type="match status" value="1"/>
</dbReference>
<keyword evidence="9" id="KW-1185">Reference proteome</keyword>
<name>A0A1X7L3W5_9BACT</name>
<proteinExistence type="inferred from homology"/>
<dbReference type="Gene3D" id="3.90.1150.10">
    <property type="entry name" value="Aspartate Aminotransferase, domain 1"/>
    <property type="match status" value="1"/>
</dbReference>
<dbReference type="InterPro" id="IPR015422">
    <property type="entry name" value="PyrdxlP-dep_Trfase_small"/>
</dbReference>
<evidence type="ECO:0000256" key="4">
    <source>
        <dbReference type="ARBA" id="ARBA00022576"/>
    </source>
</evidence>
<evidence type="ECO:0000313" key="8">
    <source>
        <dbReference type="EMBL" id="SMG48561.1"/>
    </source>
</evidence>
<dbReference type="CDD" id="cd00609">
    <property type="entry name" value="AAT_like"/>
    <property type="match status" value="1"/>
</dbReference>
<evidence type="ECO:0000256" key="1">
    <source>
        <dbReference type="ARBA" id="ARBA00001933"/>
    </source>
</evidence>
<dbReference type="GO" id="GO:0008483">
    <property type="term" value="F:transaminase activity"/>
    <property type="evidence" value="ECO:0007669"/>
    <property type="project" value="UniProtKB-KW"/>
</dbReference>
<dbReference type="OrthoDB" id="1360at2"/>